<evidence type="ECO:0000256" key="3">
    <source>
        <dbReference type="SAM" id="MobiDB-lite"/>
    </source>
</evidence>
<evidence type="ECO:0000313" key="5">
    <source>
        <dbReference type="EMBL" id="KNC26993.1"/>
    </source>
</evidence>
<dbReference type="InterPro" id="IPR021133">
    <property type="entry name" value="HEAT_type_2"/>
</dbReference>
<evidence type="ECO:0000256" key="1">
    <source>
        <dbReference type="ARBA" id="ARBA00022737"/>
    </source>
</evidence>
<dbReference type="PROSITE" id="PS50077">
    <property type="entry name" value="HEAT_REPEAT"/>
    <property type="match status" value="1"/>
</dbReference>
<protein>
    <recommendedName>
        <fullName evidence="4">Phosphatase 2A Regulatory Subunit A helical domain-containing protein</fullName>
    </recommendedName>
</protein>
<evidence type="ECO:0000256" key="2">
    <source>
        <dbReference type="PROSITE-ProRule" id="PRU00103"/>
    </source>
</evidence>
<dbReference type="PANTHER" id="PTHR12984:SF15">
    <property type="entry name" value="PROTEIN-ASSOCIATING WITH THE CARBOXYL-TERMINAL DOMAIN OF EZRIN"/>
    <property type="match status" value="1"/>
</dbReference>
<accession>A0A0L0C3S6</accession>
<dbReference type="PANTHER" id="PTHR12984">
    <property type="entry name" value="SCY1-RELATED S/T PROTEIN KINASE-LIKE"/>
    <property type="match status" value="1"/>
</dbReference>
<feature type="domain" description="Phosphatase 2A Regulatory Subunit A helical" evidence="4">
    <location>
        <begin position="321"/>
        <end position="413"/>
    </location>
</feature>
<dbReference type="InterPro" id="IPR011009">
    <property type="entry name" value="Kinase-like_dom_sf"/>
</dbReference>
<keyword evidence="1" id="KW-0677">Repeat</keyword>
<evidence type="ECO:0000313" key="6">
    <source>
        <dbReference type="Proteomes" id="UP000037069"/>
    </source>
</evidence>
<dbReference type="InterPro" id="IPR016024">
    <property type="entry name" value="ARM-type_fold"/>
</dbReference>
<name>A0A0L0C3S6_LUCCU</name>
<keyword evidence="6" id="KW-1185">Reference proteome</keyword>
<dbReference type="SUPFAM" id="SSF56112">
    <property type="entry name" value="Protein kinase-like (PK-like)"/>
    <property type="match status" value="1"/>
</dbReference>
<gene>
    <name evidence="5" type="ORF">FF38_02347</name>
</gene>
<dbReference type="EMBL" id="JRES01000940">
    <property type="protein sequence ID" value="KNC26993.1"/>
    <property type="molecule type" value="Genomic_DNA"/>
</dbReference>
<dbReference type="OMA" id="HLCKFED"/>
<proteinExistence type="predicted"/>
<feature type="region of interest" description="Disordered" evidence="3">
    <location>
        <begin position="566"/>
        <end position="610"/>
    </location>
</feature>
<evidence type="ECO:0000259" key="4">
    <source>
        <dbReference type="Pfam" id="PF22956"/>
    </source>
</evidence>
<dbReference type="InterPro" id="IPR055231">
    <property type="entry name" value="2AA_helical"/>
</dbReference>
<dbReference type="Pfam" id="PF22956">
    <property type="entry name" value="VPS15-like_hel"/>
    <property type="match status" value="1"/>
</dbReference>
<sequence>MGNEGSKLKGLEIDKNAVEANDFWALFNSVAATTTNEEGKQYLSVFQGEPVVTGQLWVAQGPMERAIRNLMIYRHPYILKYVCTWEQGGQKHLATERVRPLQNVLSQQSDIQVCLGLRTILCSLIFLIEKAMARHLNICTQSIYITDSGSWRLAGFEYVWKQKEVTKTLLDYANAYRYQAAVDPEESKEQNIETIEQYAFANLCEEILTKCTNNRKQTISSAPIPHVQEFREYCATHLKHKNPQMRPKLSAVLLHPYFNHEFVLIHSFLFELPLKSNQEKQEFFTALIDRLRYFEEEVVGSQFASDLLSRMVLLDPTAQLCVTPYVLRTKTDHSSALFSSPTYCKYLMPHILKMFRLRDAQIRLILLEYFMEFVRLLTKEELEENILPYLVTGMQDTNDVLVAKTLRCMADLIPILGATTVLGGQRTRLFSDGRPQAAVSDTNTHWVEPRSITPVLGESNDCPMVSGSPIPENLLSKTNSYSSLSQAINSEIFEHNMPPRLSPDGGEDVKCAAIQDSNDTETEDKSQDEIKTIGNTNFIKKELIPEDNNVIASDTDNNVADVEENVDDDNAWSDWDNNDDDNDDNNAENTTLNNEFMAKPNTLTDDLGDKLSYPATNSPLTNNITNTLPSQISLTDSYRTAQSTNSSSHSSLKPSALLTVNDDLSCLDIQVQTTTSASLSNPESSEFDFFKDMEPVIETSSKQQKLNEITTNTINWLEPDNIVVNSARFAATAVNDNELDANELGDDNGWQVDDDDVDVSKLDDLLKTSSITSASNKV</sequence>
<dbReference type="OrthoDB" id="9942861at2759"/>
<comment type="caution">
    <text evidence="5">The sequence shown here is derived from an EMBL/GenBank/DDBJ whole genome shotgun (WGS) entry which is preliminary data.</text>
</comment>
<dbReference type="InterPro" id="IPR051177">
    <property type="entry name" value="CIK-Related_Protein"/>
</dbReference>
<reference evidence="5 6" key="1">
    <citation type="journal article" date="2015" name="Nat. Commun.">
        <title>Lucilia cuprina genome unlocks parasitic fly biology to underpin future interventions.</title>
        <authorList>
            <person name="Anstead C.A."/>
            <person name="Korhonen P.K."/>
            <person name="Young N.D."/>
            <person name="Hall R.S."/>
            <person name="Jex A.R."/>
            <person name="Murali S.C."/>
            <person name="Hughes D.S."/>
            <person name="Lee S.F."/>
            <person name="Perry T."/>
            <person name="Stroehlein A.J."/>
            <person name="Ansell B.R."/>
            <person name="Breugelmans B."/>
            <person name="Hofmann A."/>
            <person name="Qu J."/>
            <person name="Dugan S."/>
            <person name="Lee S.L."/>
            <person name="Chao H."/>
            <person name="Dinh H."/>
            <person name="Han Y."/>
            <person name="Doddapaneni H.V."/>
            <person name="Worley K.C."/>
            <person name="Muzny D.M."/>
            <person name="Ioannidis P."/>
            <person name="Waterhouse R.M."/>
            <person name="Zdobnov E.M."/>
            <person name="James P.J."/>
            <person name="Bagnall N.H."/>
            <person name="Kotze A.C."/>
            <person name="Gibbs R.A."/>
            <person name="Richards S."/>
            <person name="Batterham P."/>
            <person name="Gasser R.B."/>
        </authorList>
    </citation>
    <scope>NUCLEOTIDE SEQUENCE [LARGE SCALE GENOMIC DNA]</scope>
    <source>
        <strain evidence="5 6">LS</strain>
        <tissue evidence="5">Full body</tissue>
    </source>
</reference>
<dbReference type="Gene3D" id="1.10.510.10">
    <property type="entry name" value="Transferase(Phosphotransferase) domain 1"/>
    <property type="match status" value="1"/>
</dbReference>
<feature type="repeat" description="HEAT" evidence="2">
    <location>
        <begin position="347"/>
        <end position="385"/>
    </location>
</feature>
<dbReference type="SUPFAM" id="SSF48371">
    <property type="entry name" value="ARM repeat"/>
    <property type="match status" value="1"/>
</dbReference>
<dbReference type="AlphaFoldDB" id="A0A0L0C3S6"/>
<dbReference type="Gene3D" id="1.25.10.10">
    <property type="entry name" value="Leucine-rich Repeat Variant"/>
    <property type="match status" value="1"/>
</dbReference>
<feature type="compositionally biased region" description="Acidic residues" evidence="3">
    <location>
        <begin position="566"/>
        <end position="586"/>
    </location>
</feature>
<dbReference type="InterPro" id="IPR011989">
    <property type="entry name" value="ARM-like"/>
</dbReference>
<dbReference type="Proteomes" id="UP000037069">
    <property type="component" value="Unassembled WGS sequence"/>
</dbReference>
<organism evidence="5 6">
    <name type="scientific">Lucilia cuprina</name>
    <name type="common">Green bottle fly</name>
    <name type="synonym">Australian sheep blowfly</name>
    <dbReference type="NCBI Taxonomy" id="7375"/>
    <lineage>
        <taxon>Eukaryota</taxon>
        <taxon>Metazoa</taxon>
        <taxon>Ecdysozoa</taxon>
        <taxon>Arthropoda</taxon>
        <taxon>Hexapoda</taxon>
        <taxon>Insecta</taxon>
        <taxon>Pterygota</taxon>
        <taxon>Neoptera</taxon>
        <taxon>Endopterygota</taxon>
        <taxon>Diptera</taxon>
        <taxon>Brachycera</taxon>
        <taxon>Muscomorpha</taxon>
        <taxon>Oestroidea</taxon>
        <taxon>Calliphoridae</taxon>
        <taxon>Luciliinae</taxon>
        <taxon>Lucilia</taxon>
    </lineage>
</organism>